<evidence type="ECO:0000313" key="2">
    <source>
        <dbReference type="Proteomes" id="UP000094112"/>
    </source>
</evidence>
<reference evidence="1 2" key="1">
    <citation type="journal article" date="2016" name="Proc. Natl. Acad. Sci. U.S.A.">
        <title>Comparative genomics of biotechnologically important yeasts.</title>
        <authorList>
            <person name="Riley R."/>
            <person name="Haridas S."/>
            <person name="Wolfe K.H."/>
            <person name="Lopes M.R."/>
            <person name="Hittinger C.T."/>
            <person name="Goeker M."/>
            <person name="Salamov A.A."/>
            <person name="Wisecaver J.H."/>
            <person name="Long T.M."/>
            <person name="Calvey C.H."/>
            <person name="Aerts A.L."/>
            <person name="Barry K.W."/>
            <person name="Choi C."/>
            <person name="Clum A."/>
            <person name="Coughlan A.Y."/>
            <person name="Deshpande S."/>
            <person name="Douglass A.P."/>
            <person name="Hanson S.J."/>
            <person name="Klenk H.-P."/>
            <person name="LaButti K.M."/>
            <person name="Lapidus A."/>
            <person name="Lindquist E.A."/>
            <person name="Lipzen A.M."/>
            <person name="Meier-Kolthoff J.P."/>
            <person name="Ohm R.A."/>
            <person name="Otillar R.P."/>
            <person name="Pangilinan J.L."/>
            <person name="Peng Y."/>
            <person name="Rokas A."/>
            <person name="Rosa C.A."/>
            <person name="Scheuner C."/>
            <person name="Sibirny A.A."/>
            <person name="Slot J.C."/>
            <person name="Stielow J.B."/>
            <person name="Sun H."/>
            <person name="Kurtzman C.P."/>
            <person name="Blackwell M."/>
            <person name="Grigoriev I.V."/>
            <person name="Jeffries T.W."/>
        </authorList>
    </citation>
    <scope>NUCLEOTIDE SEQUENCE [LARGE SCALE GENOMIC DNA]</scope>
    <source>
        <strain evidence="2">ATCC 58044 / CBS 1984 / NCYC 433 / NRRL Y-366-8</strain>
    </source>
</reference>
<keyword evidence="2" id="KW-1185">Reference proteome</keyword>
<protein>
    <recommendedName>
        <fullName evidence="3">HAD family hydrolase</fullName>
    </recommendedName>
</protein>
<dbReference type="InterPro" id="IPR023214">
    <property type="entry name" value="HAD_sf"/>
</dbReference>
<gene>
    <name evidence="1" type="ORF">WICANDRAFT_16610</name>
</gene>
<dbReference type="Proteomes" id="UP000094112">
    <property type="component" value="Unassembled WGS sequence"/>
</dbReference>
<dbReference type="GeneID" id="30197946"/>
<proteinExistence type="predicted"/>
<dbReference type="EMBL" id="KV454210">
    <property type="protein sequence ID" value="ODQ60392.1"/>
    <property type="molecule type" value="Genomic_DNA"/>
</dbReference>
<dbReference type="PANTHER" id="PTHR28181">
    <property type="entry name" value="UPF0655 PROTEIN YCR015C"/>
    <property type="match status" value="1"/>
</dbReference>
<feature type="non-terminal residue" evidence="1">
    <location>
        <position position="232"/>
    </location>
</feature>
<dbReference type="RefSeq" id="XP_019039599.1">
    <property type="nucleotide sequence ID" value="XM_019180700.1"/>
</dbReference>
<dbReference type="PANTHER" id="PTHR28181:SF1">
    <property type="entry name" value="COLD TOLERANCE PROTEIN 1"/>
    <property type="match status" value="1"/>
</dbReference>
<dbReference type="STRING" id="683960.A0A1E3P623"/>
<dbReference type="InterPro" id="IPR036412">
    <property type="entry name" value="HAD-like_sf"/>
</dbReference>
<organism evidence="1 2">
    <name type="scientific">Wickerhamomyces anomalus (strain ATCC 58044 / CBS 1984 / NCYC 433 / NRRL Y-366-8)</name>
    <name type="common">Yeast</name>
    <name type="synonym">Hansenula anomala</name>
    <dbReference type="NCBI Taxonomy" id="683960"/>
    <lineage>
        <taxon>Eukaryota</taxon>
        <taxon>Fungi</taxon>
        <taxon>Dikarya</taxon>
        <taxon>Ascomycota</taxon>
        <taxon>Saccharomycotina</taxon>
        <taxon>Saccharomycetes</taxon>
        <taxon>Phaffomycetales</taxon>
        <taxon>Wickerhamomycetaceae</taxon>
        <taxon>Wickerhamomyces</taxon>
    </lineage>
</organism>
<name>A0A1E3P623_WICAA</name>
<evidence type="ECO:0008006" key="3">
    <source>
        <dbReference type="Google" id="ProtNLM"/>
    </source>
</evidence>
<accession>A0A1E3P623</accession>
<evidence type="ECO:0000313" key="1">
    <source>
        <dbReference type="EMBL" id="ODQ60392.1"/>
    </source>
</evidence>
<dbReference type="SUPFAM" id="SSF56784">
    <property type="entry name" value="HAD-like"/>
    <property type="match status" value="1"/>
</dbReference>
<dbReference type="OrthoDB" id="10255128at2759"/>
<dbReference type="AlphaFoldDB" id="A0A1E3P623"/>
<dbReference type="Gene3D" id="3.40.50.1000">
    <property type="entry name" value="HAD superfamily/HAD-like"/>
    <property type="match status" value="1"/>
</dbReference>
<dbReference type="NCBIfam" id="TIGR01488">
    <property type="entry name" value="HAD-SF-IB"/>
    <property type="match status" value="1"/>
</dbReference>
<dbReference type="InterPro" id="IPR050849">
    <property type="entry name" value="HAD-like_hydrolase_phosphatase"/>
</dbReference>
<sequence length="232" mass="26727">IVMDWDDTITNKDTIQLVAEAAYITTPKFPRDWSHFAELYYSNYKLYTENFGVRNTLKDEFEFQKGLKQIELSSVNEYVGLQLFKDVTLKTLEDQASKVEIKPNFFQVFKKLYDSKLPVIILSCNWTSVIMSKIFKDHGFEQDENFQIITNEFEHTNDKLTGQVKEDVSIRTGADKVEHVRKLLKELNNSGIQDAVYYIGDSATDILPMLEVDYGIIIGDGSALKTLQKLNI</sequence>
<feature type="non-terminal residue" evidence="1">
    <location>
        <position position="1"/>
    </location>
</feature>
<dbReference type="Pfam" id="PF12710">
    <property type="entry name" value="HAD"/>
    <property type="match status" value="1"/>
</dbReference>